<dbReference type="EMBL" id="JACHLI010000001">
    <property type="protein sequence ID" value="MBB4861260.1"/>
    <property type="molecule type" value="Genomic_DNA"/>
</dbReference>
<protein>
    <submittedName>
        <fullName evidence="1">Uncharacterized protein</fullName>
    </submittedName>
</protein>
<dbReference type="Proteomes" id="UP000566995">
    <property type="component" value="Unassembled WGS sequence"/>
</dbReference>
<dbReference type="AlphaFoldDB" id="A0A7W7NZG2"/>
<gene>
    <name evidence="1" type="ORF">HNP46_000071</name>
</gene>
<dbReference type="RefSeq" id="WP_184585533.1">
    <property type="nucleotide sequence ID" value="NZ_JACHLI010000001.1"/>
</dbReference>
<sequence>MPAASLTPAQLSLLREESGIESNLNADLKVLVDLGLATSTETLTGSLTWNITEAGKERAQLPS</sequence>
<reference evidence="1 2" key="1">
    <citation type="submission" date="2020-08" db="EMBL/GenBank/DDBJ databases">
        <title>Functional genomics of gut bacteria from endangered species of beetles.</title>
        <authorList>
            <person name="Carlos-Shanley C."/>
        </authorList>
    </citation>
    <scope>NUCLEOTIDE SEQUENCE [LARGE SCALE GENOMIC DNA]</scope>
    <source>
        <strain evidence="1 2">S00179</strain>
    </source>
</reference>
<evidence type="ECO:0000313" key="2">
    <source>
        <dbReference type="Proteomes" id="UP000566995"/>
    </source>
</evidence>
<proteinExistence type="predicted"/>
<evidence type="ECO:0000313" key="1">
    <source>
        <dbReference type="EMBL" id="MBB4861260.1"/>
    </source>
</evidence>
<organism evidence="1 2">
    <name type="scientific">Pseudomonas nitroreducens</name>
    <dbReference type="NCBI Taxonomy" id="46680"/>
    <lineage>
        <taxon>Bacteria</taxon>
        <taxon>Pseudomonadati</taxon>
        <taxon>Pseudomonadota</taxon>
        <taxon>Gammaproteobacteria</taxon>
        <taxon>Pseudomonadales</taxon>
        <taxon>Pseudomonadaceae</taxon>
        <taxon>Pseudomonas</taxon>
    </lineage>
</organism>
<name>A0A7W7NZG2_PSENT</name>
<accession>A0A7W7NZG2</accession>
<comment type="caution">
    <text evidence="1">The sequence shown here is derived from an EMBL/GenBank/DDBJ whole genome shotgun (WGS) entry which is preliminary data.</text>
</comment>